<dbReference type="SUPFAM" id="SSF50249">
    <property type="entry name" value="Nucleic acid-binding proteins"/>
    <property type="match status" value="1"/>
</dbReference>
<dbReference type="InterPro" id="IPR011564">
    <property type="entry name" value="Telomer_end-bd_POT1/Cdc13"/>
</dbReference>
<accession>F2E537</accession>
<organism evidence="2">
    <name type="scientific">Hordeum vulgare subsp. vulgare</name>
    <name type="common">Domesticated barley</name>
    <dbReference type="NCBI Taxonomy" id="112509"/>
    <lineage>
        <taxon>Eukaryota</taxon>
        <taxon>Viridiplantae</taxon>
        <taxon>Streptophyta</taxon>
        <taxon>Embryophyta</taxon>
        <taxon>Tracheophyta</taxon>
        <taxon>Spermatophyta</taxon>
        <taxon>Magnoliopsida</taxon>
        <taxon>Liliopsida</taxon>
        <taxon>Poales</taxon>
        <taxon>Poaceae</taxon>
        <taxon>BOP clade</taxon>
        <taxon>Pooideae</taxon>
        <taxon>Triticodae</taxon>
        <taxon>Triticeae</taxon>
        <taxon>Hordeinae</taxon>
        <taxon>Hordeum</taxon>
    </lineage>
</organism>
<evidence type="ECO:0000313" key="2">
    <source>
        <dbReference type="EMBL" id="BAK02459.1"/>
    </source>
</evidence>
<dbReference type="AlphaFoldDB" id="F2E537"/>
<dbReference type="GO" id="GO:0003677">
    <property type="term" value="F:DNA binding"/>
    <property type="evidence" value="ECO:0007669"/>
    <property type="project" value="InterPro"/>
</dbReference>
<name>F2E537_HORVV</name>
<dbReference type="Pfam" id="PF02765">
    <property type="entry name" value="POT1"/>
    <property type="match status" value="1"/>
</dbReference>
<dbReference type="GO" id="GO:0000781">
    <property type="term" value="C:chromosome, telomeric region"/>
    <property type="evidence" value="ECO:0007669"/>
    <property type="project" value="InterPro"/>
</dbReference>
<dbReference type="EMBL" id="AK371261">
    <property type="protein sequence ID" value="BAK02459.1"/>
    <property type="molecule type" value="mRNA"/>
</dbReference>
<reference evidence="2" key="1">
    <citation type="journal article" date="2011" name="Plant Physiol.">
        <title>Comprehensive sequence analysis of 24,783 barley full-length cDNAs derived from 12 clone libraries.</title>
        <authorList>
            <person name="Matsumoto T."/>
            <person name="Tanaka T."/>
            <person name="Sakai H."/>
            <person name="Amano N."/>
            <person name="Kanamori H."/>
            <person name="Kurita K."/>
            <person name="Kikuta A."/>
            <person name="Kamiya K."/>
            <person name="Yamamoto M."/>
            <person name="Ikawa H."/>
            <person name="Fujii N."/>
            <person name="Hori K."/>
            <person name="Itoh T."/>
            <person name="Sato K."/>
        </authorList>
    </citation>
    <scope>NUCLEOTIDE SEQUENCE</scope>
    <source>
        <tissue evidence="2">Shoot and root</tissue>
    </source>
</reference>
<dbReference type="InterPro" id="IPR012340">
    <property type="entry name" value="NA-bd_OB-fold"/>
</dbReference>
<dbReference type="Gene3D" id="2.40.50.140">
    <property type="entry name" value="Nucleic acid-binding proteins"/>
    <property type="match status" value="1"/>
</dbReference>
<protein>
    <submittedName>
        <fullName evidence="2">Predicted protein</fullName>
    </submittedName>
</protein>
<dbReference type="GO" id="GO:0000723">
    <property type="term" value="P:telomere maintenance"/>
    <property type="evidence" value="ECO:0007669"/>
    <property type="project" value="InterPro"/>
</dbReference>
<evidence type="ECO:0000259" key="1">
    <source>
        <dbReference type="Pfam" id="PF02765"/>
    </source>
</evidence>
<proteinExistence type="evidence at transcript level"/>
<feature type="domain" description="Telomeric single stranded DNA binding POT1/Cdc13" evidence="1">
    <location>
        <begin position="26"/>
        <end position="146"/>
    </location>
</feature>
<sequence>MSIRAEDRLQTIEELSYVPQSIPKACTVGVVIDSTNAYFEETKNKYVKKIKLVDDTYNTSRYNPHQKYSYLTVFFYSPKPEDLPNPRRIGDILYLRRFSFGKYNDSFQGHYLETQYCSWALLSGDSFDLEEYQATRSDLNLLDEEKYPDLQSRVRTLHSFAREYLATTSVLTILPTGIVPKDRDLIVKVLKRTE</sequence>